<dbReference type="InterPro" id="IPR015424">
    <property type="entry name" value="PyrdxlP-dep_Trfase"/>
</dbReference>
<evidence type="ECO:0000256" key="4">
    <source>
        <dbReference type="RuleBase" id="RU004508"/>
    </source>
</evidence>
<dbReference type="RefSeq" id="WP_192143780.1">
    <property type="nucleotide sequence ID" value="NZ_JACYXZ010000003.1"/>
</dbReference>
<accession>A0A927K9Z5</accession>
<dbReference type="GO" id="GO:0030170">
    <property type="term" value="F:pyridoxal phosphate binding"/>
    <property type="evidence" value="ECO:0007669"/>
    <property type="project" value="TreeGrafter"/>
</dbReference>
<dbReference type="GO" id="GO:0008483">
    <property type="term" value="F:transaminase activity"/>
    <property type="evidence" value="ECO:0007669"/>
    <property type="project" value="UniProtKB-KW"/>
</dbReference>
<dbReference type="SUPFAM" id="SSF53383">
    <property type="entry name" value="PLP-dependent transferases"/>
    <property type="match status" value="1"/>
</dbReference>
<evidence type="ECO:0000256" key="1">
    <source>
        <dbReference type="ARBA" id="ARBA00001933"/>
    </source>
</evidence>
<keyword evidence="5" id="KW-0032">Aminotransferase</keyword>
<dbReference type="AlphaFoldDB" id="A0A927K9Z5"/>
<proteinExistence type="inferred from homology"/>
<evidence type="ECO:0000256" key="3">
    <source>
        <dbReference type="PIRSR" id="PIRSR000390-2"/>
    </source>
</evidence>
<comment type="cofactor">
    <cofactor evidence="1">
        <name>pyridoxal 5'-phosphate</name>
        <dbReference type="ChEBI" id="CHEBI:597326"/>
    </cofactor>
</comment>
<dbReference type="Proteomes" id="UP000616839">
    <property type="component" value="Unassembled WGS sequence"/>
</dbReference>
<keyword evidence="5" id="KW-0808">Transferase</keyword>
<keyword evidence="6" id="KW-1185">Reference proteome</keyword>
<dbReference type="GO" id="GO:0000271">
    <property type="term" value="P:polysaccharide biosynthetic process"/>
    <property type="evidence" value="ECO:0007669"/>
    <property type="project" value="TreeGrafter"/>
</dbReference>
<feature type="active site" description="Proton acceptor" evidence="2">
    <location>
        <position position="180"/>
    </location>
</feature>
<organism evidence="5 6">
    <name type="scientific">Nocardioides donggukensis</name>
    <dbReference type="NCBI Taxonomy" id="2774019"/>
    <lineage>
        <taxon>Bacteria</taxon>
        <taxon>Bacillati</taxon>
        <taxon>Actinomycetota</taxon>
        <taxon>Actinomycetes</taxon>
        <taxon>Propionibacteriales</taxon>
        <taxon>Nocardioidaceae</taxon>
        <taxon>Nocardioides</taxon>
    </lineage>
</organism>
<protein>
    <submittedName>
        <fullName evidence="5">DegT/DnrJ/EryC1/StrS family aminotransferase</fullName>
    </submittedName>
</protein>
<dbReference type="InterPro" id="IPR015421">
    <property type="entry name" value="PyrdxlP-dep_Trfase_major"/>
</dbReference>
<keyword evidence="3 4" id="KW-0663">Pyridoxal phosphate</keyword>
<evidence type="ECO:0000256" key="2">
    <source>
        <dbReference type="PIRSR" id="PIRSR000390-1"/>
    </source>
</evidence>
<dbReference type="PANTHER" id="PTHR30244:SF34">
    <property type="entry name" value="DTDP-4-AMINO-4,6-DIDEOXYGALACTOSE TRANSAMINASE"/>
    <property type="match status" value="1"/>
</dbReference>
<evidence type="ECO:0000313" key="5">
    <source>
        <dbReference type="EMBL" id="MBD8870491.1"/>
    </source>
</evidence>
<reference evidence="5" key="1">
    <citation type="submission" date="2020-09" db="EMBL/GenBank/DDBJ databases">
        <title>Nocardioides sp. strain MJB4 16S ribosomal RNA gene Genome sequencing and assembly.</title>
        <authorList>
            <person name="Kim I."/>
        </authorList>
    </citation>
    <scope>NUCLEOTIDE SEQUENCE</scope>
    <source>
        <strain evidence="5">MJB4</strain>
    </source>
</reference>
<comment type="caution">
    <text evidence="5">The sequence shown here is derived from an EMBL/GenBank/DDBJ whole genome shotgun (WGS) entry which is preliminary data.</text>
</comment>
<dbReference type="InterPro" id="IPR021133">
    <property type="entry name" value="HEAT_type_2"/>
</dbReference>
<dbReference type="Gene3D" id="3.40.640.10">
    <property type="entry name" value="Type I PLP-dependent aspartate aminotransferase-like (Major domain)"/>
    <property type="match status" value="1"/>
</dbReference>
<evidence type="ECO:0000313" key="6">
    <source>
        <dbReference type="Proteomes" id="UP000616839"/>
    </source>
</evidence>
<dbReference type="CDD" id="cd00616">
    <property type="entry name" value="AHBA_syn"/>
    <property type="match status" value="1"/>
</dbReference>
<dbReference type="InterPro" id="IPR015422">
    <property type="entry name" value="PyrdxlP-dep_Trfase_small"/>
</dbReference>
<dbReference type="EMBL" id="JACYXZ010000003">
    <property type="protein sequence ID" value="MBD8870491.1"/>
    <property type="molecule type" value="Genomic_DNA"/>
</dbReference>
<dbReference type="PROSITE" id="PS50077">
    <property type="entry name" value="HEAT_REPEAT"/>
    <property type="match status" value="1"/>
</dbReference>
<comment type="similarity">
    <text evidence="4">Belongs to the DegT/DnrJ/EryC1 family.</text>
</comment>
<gene>
    <name evidence="5" type="ORF">IE331_12720</name>
</gene>
<dbReference type="InterPro" id="IPR000653">
    <property type="entry name" value="DegT/StrS_aminotransferase"/>
</dbReference>
<sequence>MIPITRLSIGEEEARAAADVVRSGWLMNGPQTAEFERLVAEYVGAEHAVAVSSCTTALHLGLVAAGVQPGDEVICPSFSFIATANAIRYVGATPVFVDVDPGTFNIDPELIEPAITERTTAILPVSQIGLPADIPAIMKIAARHGLTVVEDAAPSFGATVHGQRLGTLSDITCFSFDARKILTTGEGGMVTTDDGGVADRIRLLRAHAASVSTADRDRAGRVILETYPEVGFNYKITDIQAAIGVVQMGRVDEIVAERRRLGRRYDLLLDRVDGVVAPLVPEGFEHVYQSYNVRLETDRTQEQVMTDMLDLGVATRRIFAIHTQPAFRRPEQPDLPVTLEAADRTILLPLFVGLTNDEQDQVVDALGKCL</sequence>
<dbReference type="Pfam" id="PF01041">
    <property type="entry name" value="DegT_DnrJ_EryC1"/>
    <property type="match status" value="1"/>
</dbReference>
<dbReference type="Gene3D" id="3.90.1150.10">
    <property type="entry name" value="Aspartate Aminotransferase, domain 1"/>
    <property type="match status" value="1"/>
</dbReference>
<feature type="modified residue" description="N6-(pyridoxal phosphate)lysine" evidence="3">
    <location>
        <position position="180"/>
    </location>
</feature>
<name>A0A927K9Z5_9ACTN</name>
<dbReference type="PIRSF" id="PIRSF000390">
    <property type="entry name" value="PLP_StrS"/>
    <property type="match status" value="1"/>
</dbReference>
<dbReference type="PANTHER" id="PTHR30244">
    <property type="entry name" value="TRANSAMINASE"/>
    <property type="match status" value="1"/>
</dbReference>